<accession>A0ABU3XHD0</accession>
<evidence type="ECO:0000313" key="4">
    <source>
        <dbReference type="EMBL" id="MDV2687293.1"/>
    </source>
</evidence>
<dbReference type="InterPro" id="IPR016161">
    <property type="entry name" value="Ald_DH/histidinol_DH"/>
</dbReference>
<feature type="non-terminal residue" evidence="4">
    <location>
        <position position="1"/>
    </location>
</feature>
<organism evidence="4 5">
    <name type="scientific">Alkalihalophilus lindianensis</name>
    <dbReference type="NCBI Taxonomy" id="1630542"/>
    <lineage>
        <taxon>Bacteria</taxon>
        <taxon>Bacillati</taxon>
        <taxon>Bacillota</taxon>
        <taxon>Bacilli</taxon>
        <taxon>Bacillales</taxon>
        <taxon>Bacillaceae</taxon>
        <taxon>Alkalihalophilus</taxon>
    </lineage>
</organism>
<dbReference type="Proteomes" id="UP001287282">
    <property type="component" value="Unassembled WGS sequence"/>
</dbReference>
<dbReference type="InterPro" id="IPR051020">
    <property type="entry name" value="ALDH-related_metabolic_enz"/>
</dbReference>
<protein>
    <submittedName>
        <fullName evidence="4">Aldehyde dehydrogenase family protein</fullName>
    </submittedName>
</protein>
<dbReference type="InterPro" id="IPR015590">
    <property type="entry name" value="Aldehyde_DH_dom"/>
</dbReference>
<dbReference type="Gene3D" id="3.40.605.10">
    <property type="entry name" value="Aldehyde Dehydrogenase, Chain A, domain 1"/>
    <property type="match status" value="1"/>
</dbReference>
<comment type="similarity">
    <text evidence="1">Belongs to the aldehyde dehydrogenase family.</text>
</comment>
<feature type="domain" description="Aldehyde dehydrogenase" evidence="3">
    <location>
        <begin position="2"/>
        <end position="73"/>
    </location>
</feature>
<dbReference type="InterPro" id="IPR016162">
    <property type="entry name" value="Ald_DH_N"/>
</dbReference>
<keyword evidence="2" id="KW-0560">Oxidoreductase</keyword>
<proteinExistence type="inferred from homology"/>
<dbReference type="InterPro" id="IPR016163">
    <property type="entry name" value="Ald_DH_C"/>
</dbReference>
<dbReference type="EMBL" id="JAWJBA010000547">
    <property type="protein sequence ID" value="MDV2687293.1"/>
    <property type="molecule type" value="Genomic_DNA"/>
</dbReference>
<evidence type="ECO:0000256" key="1">
    <source>
        <dbReference type="ARBA" id="ARBA00009986"/>
    </source>
</evidence>
<evidence type="ECO:0000256" key="2">
    <source>
        <dbReference type="ARBA" id="ARBA00023002"/>
    </source>
</evidence>
<dbReference type="RefSeq" id="WP_317124260.1">
    <property type="nucleotide sequence ID" value="NZ_JAWJBA010000547.1"/>
</dbReference>
<sequence length="79" mass="8757">YANDTDLGLHAAVFTSDINRAFRVADAIETGGVWINEVSVRRYDHIPYGGVKNSGIGKEGIKYAIEDMTDTKFFGIKLF</sequence>
<dbReference type="Gene3D" id="3.40.309.10">
    <property type="entry name" value="Aldehyde Dehydrogenase, Chain A, domain 2"/>
    <property type="match status" value="1"/>
</dbReference>
<gene>
    <name evidence="4" type="ORF">RYX56_23380</name>
</gene>
<dbReference type="Pfam" id="PF00171">
    <property type="entry name" value="Aldedh"/>
    <property type="match status" value="1"/>
</dbReference>
<reference evidence="4 5" key="1">
    <citation type="submission" date="2023-10" db="EMBL/GenBank/DDBJ databases">
        <title>Screening of Alkalihalobacillus lindianensis BZ-TG-R113 and Its Alleviation of Salt Stress on Rapeseed Growth.</title>
        <authorList>
            <person name="Zhao B."/>
            <person name="Guo T."/>
        </authorList>
    </citation>
    <scope>NUCLEOTIDE SEQUENCE [LARGE SCALE GENOMIC DNA]</scope>
    <source>
        <strain evidence="4 5">BZ-TG-R113</strain>
    </source>
</reference>
<comment type="caution">
    <text evidence="4">The sequence shown here is derived from an EMBL/GenBank/DDBJ whole genome shotgun (WGS) entry which is preliminary data.</text>
</comment>
<keyword evidence="5" id="KW-1185">Reference proteome</keyword>
<dbReference type="PANTHER" id="PTHR42991:SF1">
    <property type="entry name" value="ALDEHYDE DEHYDROGENASE"/>
    <property type="match status" value="1"/>
</dbReference>
<name>A0ABU3XHD0_9BACI</name>
<dbReference type="SUPFAM" id="SSF53720">
    <property type="entry name" value="ALDH-like"/>
    <property type="match status" value="1"/>
</dbReference>
<dbReference type="PANTHER" id="PTHR42991">
    <property type="entry name" value="ALDEHYDE DEHYDROGENASE"/>
    <property type="match status" value="1"/>
</dbReference>
<evidence type="ECO:0000259" key="3">
    <source>
        <dbReference type="Pfam" id="PF00171"/>
    </source>
</evidence>
<evidence type="ECO:0000313" key="5">
    <source>
        <dbReference type="Proteomes" id="UP001287282"/>
    </source>
</evidence>